<protein>
    <submittedName>
        <fullName evidence="1">Uncharacterized protein</fullName>
    </submittedName>
</protein>
<dbReference type="AlphaFoldDB" id="A0A3P7JZY9"/>
<accession>A0A3P7JZY9</accession>
<keyword evidence="2" id="KW-1185">Reference proteome</keyword>
<evidence type="ECO:0000313" key="2">
    <source>
        <dbReference type="Proteomes" id="UP000270094"/>
    </source>
</evidence>
<evidence type="ECO:0000313" key="1">
    <source>
        <dbReference type="EMBL" id="VDM85529.1"/>
    </source>
</evidence>
<gene>
    <name evidence="1" type="ORF">SVUK_LOCUS20527</name>
</gene>
<proteinExistence type="predicted"/>
<reference evidence="1 2" key="1">
    <citation type="submission" date="2018-11" db="EMBL/GenBank/DDBJ databases">
        <authorList>
            <consortium name="Pathogen Informatics"/>
        </authorList>
    </citation>
    <scope>NUCLEOTIDE SEQUENCE [LARGE SCALE GENOMIC DNA]</scope>
</reference>
<dbReference type="EMBL" id="UYYB01141519">
    <property type="protein sequence ID" value="VDM85529.1"/>
    <property type="molecule type" value="Genomic_DNA"/>
</dbReference>
<name>A0A3P7JZY9_STRVU</name>
<organism evidence="1 2">
    <name type="scientific">Strongylus vulgaris</name>
    <name type="common">Blood worm</name>
    <dbReference type="NCBI Taxonomy" id="40348"/>
    <lineage>
        <taxon>Eukaryota</taxon>
        <taxon>Metazoa</taxon>
        <taxon>Ecdysozoa</taxon>
        <taxon>Nematoda</taxon>
        <taxon>Chromadorea</taxon>
        <taxon>Rhabditida</taxon>
        <taxon>Rhabditina</taxon>
        <taxon>Rhabditomorpha</taxon>
        <taxon>Strongyloidea</taxon>
        <taxon>Strongylidae</taxon>
        <taxon>Strongylus</taxon>
    </lineage>
</organism>
<sequence length="58" mass="6814">MGIQGQQMGTQGIGQNPYNQQVLSMDPFQQQQQLFMMQSQQMQPVFQQQQQQQVFFNC</sequence>
<dbReference type="Proteomes" id="UP000270094">
    <property type="component" value="Unassembled WGS sequence"/>
</dbReference>